<evidence type="ECO:0000313" key="8">
    <source>
        <dbReference type="Proteomes" id="UP000265938"/>
    </source>
</evidence>
<organism evidence="7 8">
    <name type="scientific">Pseudoalteromonas gelatinilytica</name>
    <dbReference type="NCBI Taxonomy" id="1703256"/>
    <lineage>
        <taxon>Bacteria</taxon>
        <taxon>Pseudomonadati</taxon>
        <taxon>Pseudomonadota</taxon>
        <taxon>Gammaproteobacteria</taxon>
        <taxon>Alteromonadales</taxon>
        <taxon>Pseudoalteromonadaceae</taxon>
        <taxon>Pseudoalteromonas</taxon>
    </lineage>
</organism>
<dbReference type="PANTHER" id="PTHR38776:SF1">
    <property type="entry name" value="MLTA-INTERACTING PROTEIN-RELATED"/>
    <property type="match status" value="1"/>
</dbReference>
<keyword evidence="3 6" id="KW-0732">Signal</keyword>
<sequence>MTKHEFLRNSLFSYLLIAAYCLAALFVDDAKADEQSQQWQMEVGAAQLAIDTAWRDYDIQTMVLPYFNARKGNWRIGPKYGLVQYAFLQGAEFEASMGLSFRDETYDSSLIFSDELSDDEVFTDYKDGKGELTFRTQLQYKQLFVRLAQDISNHSDGLTFLARYNLPIYGQGLGLQLSADLGFYWQDKKYTQYLYGIANGNIAPEFGRYEYLPSAALNPFTSLNLTYVFNEQWSVFTSLRYEQLDSTIKKSPLVGETAKQQFAATINYRF</sequence>
<dbReference type="GO" id="GO:0009279">
    <property type="term" value="C:cell outer membrane"/>
    <property type="evidence" value="ECO:0007669"/>
    <property type="project" value="UniProtKB-SubCell"/>
</dbReference>
<gene>
    <name evidence="7" type="ORF">D4741_05220</name>
</gene>
<keyword evidence="4" id="KW-0472">Membrane</keyword>
<evidence type="ECO:0000313" key="7">
    <source>
        <dbReference type="EMBL" id="RJF37475.1"/>
    </source>
</evidence>
<keyword evidence="5" id="KW-0998">Cell outer membrane</keyword>
<name>A0A3A3EMR6_9GAMM</name>
<dbReference type="AlphaFoldDB" id="A0A3A3EMR6"/>
<dbReference type="RefSeq" id="WP_119852237.1">
    <property type="nucleotide sequence ID" value="NZ_QYSE01000001.1"/>
</dbReference>
<evidence type="ECO:0000256" key="2">
    <source>
        <dbReference type="ARBA" id="ARBA00005722"/>
    </source>
</evidence>
<feature type="signal peptide" evidence="6">
    <location>
        <begin position="1"/>
        <end position="23"/>
    </location>
</feature>
<feature type="chain" id="PRO_5017193777" evidence="6">
    <location>
        <begin position="24"/>
        <end position="270"/>
    </location>
</feature>
<protein>
    <submittedName>
        <fullName evidence="7">MipA/OmpV family protein</fullName>
    </submittedName>
</protein>
<evidence type="ECO:0000256" key="4">
    <source>
        <dbReference type="ARBA" id="ARBA00023136"/>
    </source>
</evidence>
<dbReference type="InterPro" id="IPR010583">
    <property type="entry name" value="MipA"/>
</dbReference>
<evidence type="ECO:0000256" key="5">
    <source>
        <dbReference type="ARBA" id="ARBA00023237"/>
    </source>
</evidence>
<comment type="similarity">
    <text evidence="2">Belongs to the MipA/OmpV family.</text>
</comment>
<reference evidence="7 8" key="1">
    <citation type="submission" date="2018-09" db="EMBL/GenBank/DDBJ databases">
        <title>Identification of marine bacteria producing industrial enzymes.</title>
        <authorList>
            <person name="Cheng T.H."/>
            <person name="Saidin J."/>
            <person name="Muhd D.D."/>
            <person name="Isa M.N.M."/>
            <person name="Bakar M.F.A."/>
            <person name="Ismail N."/>
        </authorList>
    </citation>
    <scope>NUCLEOTIDE SEQUENCE [LARGE SCALE GENOMIC DNA]</scope>
    <source>
        <strain evidence="7 8">MNAD 1.6</strain>
    </source>
</reference>
<accession>A0A3A3EMR6</accession>
<proteinExistence type="inferred from homology"/>
<comment type="caution">
    <text evidence="7">The sequence shown here is derived from an EMBL/GenBank/DDBJ whole genome shotgun (WGS) entry which is preliminary data.</text>
</comment>
<dbReference type="EMBL" id="QYSE01000001">
    <property type="protein sequence ID" value="RJF37475.1"/>
    <property type="molecule type" value="Genomic_DNA"/>
</dbReference>
<dbReference type="Proteomes" id="UP000265938">
    <property type="component" value="Unassembled WGS sequence"/>
</dbReference>
<evidence type="ECO:0000256" key="1">
    <source>
        <dbReference type="ARBA" id="ARBA00004442"/>
    </source>
</evidence>
<dbReference type="Pfam" id="PF06629">
    <property type="entry name" value="MipA"/>
    <property type="match status" value="1"/>
</dbReference>
<comment type="subcellular location">
    <subcellularLocation>
        <location evidence="1">Cell outer membrane</location>
    </subcellularLocation>
</comment>
<dbReference type="PANTHER" id="PTHR38776">
    <property type="entry name" value="MLTA-INTERACTING PROTEIN-RELATED"/>
    <property type="match status" value="1"/>
</dbReference>
<evidence type="ECO:0000256" key="6">
    <source>
        <dbReference type="SAM" id="SignalP"/>
    </source>
</evidence>
<evidence type="ECO:0000256" key="3">
    <source>
        <dbReference type="ARBA" id="ARBA00022729"/>
    </source>
</evidence>